<evidence type="ECO:0000259" key="8">
    <source>
        <dbReference type="Pfam" id="PF07715"/>
    </source>
</evidence>
<dbReference type="PROSITE" id="PS52016">
    <property type="entry name" value="TONB_DEPENDENT_REC_3"/>
    <property type="match status" value="1"/>
</dbReference>
<dbReference type="NCBIfam" id="TIGR04056">
    <property type="entry name" value="OMP_RagA_SusC"/>
    <property type="match status" value="1"/>
</dbReference>
<comment type="similarity">
    <text evidence="7">Belongs to the TonB-dependent receptor family.</text>
</comment>
<dbReference type="InterPro" id="IPR012910">
    <property type="entry name" value="Plug_dom"/>
</dbReference>
<comment type="subcellular location">
    <subcellularLocation>
        <location evidence="1 7">Cell outer membrane</location>
        <topology evidence="1 7">Multi-pass membrane protein</topology>
    </subcellularLocation>
</comment>
<keyword evidence="9" id="KW-0675">Receptor</keyword>
<keyword evidence="6 7" id="KW-0998">Cell outer membrane</keyword>
<sequence length="1030" mass="113015">MVTGVVKGADDGKVLPGVSVLVKSGKGGVSTDPDGRYKISVPADAVLRFSFIGYQTREVNVAGKNELNVALQPSQNSLNDVVVVGYHDVKQKLTTAAITVVSGKEIENLPAPSFATALQGRVSGVNIQNFSGAPGVRNTFAVRGNSALSTSLSEANAISTPLFIIDGVPTSITDLGSYDNTQTDVLAGININDIESIQVAKDAAATAIWGSRGANGVVTIRTKRAKVGKPQVTLNIYGGVSAQPSLQETATGSFERNQKLNFLTQQGGSSALYSLPQMLTDSLNPSFNNATNWQNLFYRKAYLRNVDLSIAGATEAINYRFSLNNYKEDGVIYGTGFQRYAFRSNISYQISPKLSTEVNISIARVDRDPGLGNDPHTTNPLSGFNQPSSFYYVNADDIARYRGQYTQLRNLDRNDLFTGFIGLHYQILPGLLFKTEGSGSTNKNENQFSSPSTLSAQGVSTSYDYTSDYVSLNVNNVLSYGKKIGNDHNINVLVLQNFQRDVVNSTNIYGDNIPNDYIKVVQGAPQSSLTASTDYQASSLLSYATQVHYDFKEKYLLDATMRADASSRFGANHKWGYFPSVSVGYILSEEAFMKKVNWVSLLKIRGSYGVNGDQPSSFYAPYNSYNLTQGFYNGVAMGTPNYNTGSGVTDKNLTWEPTKQLDIGVDAGLFNGRLNVTVDYYNKVQDNKYYTFPLAFYTGYTQQTSNSGLSVGNRGFEVNIDTHNLPSSSKFQWNTNLNFSYNRNKILSLPNGNRTIYATYVDPNSGAGINYIFQVGKPLYILNQMIYQGIYNSASQVPVNPYTGQPLTYFKGYYPVKPGYPKWKDVNGDYDVWTDEDKGNAQGDLLPTADPNPAITGGFNNNFVYGNWSLGIGTTFTLKRDIINSLQANQFSNWASGVYNFTNSGIPNLSNVGFWDPAAAAKDPAGYRAKFPALNPNGSYFYQFSPFSTEYNENGAYFKITNISLGYRLPKRYLDALKITGCRFFAVLENVHTFQKATVPDAEQVNPFGIYDGATYPTPKKFTLGVNVQF</sequence>
<keyword evidence="5 7" id="KW-0472">Membrane</keyword>
<evidence type="ECO:0000256" key="2">
    <source>
        <dbReference type="ARBA" id="ARBA00022448"/>
    </source>
</evidence>
<accession>A0ABP7PUH2</accession>
<proteinExistence type="inferred from homology"/>
<evidence type="ECO:0000256" key="5">
    <source>
        <dbReference type="ARBA" id="ARBA00023136"/>
    </source>
</evidence>
<dbReference type="InterPro" id="IPR023996">
    <property type="entry name" value="TonB-dep_OMP_SusC/RagA"/>
</dbReference>
<comment type="caution">
    <text evidence="9">The sequence shown here is derived from an EMBL/GenBank/DDBJ whole genome shotgun (WGS) entry which is preliminary data.</text>
</comment>
<keyword evidence="3 7" id="KW-1134">Transmembrane beta strand</keyword>
<evidence type="ECO:0000313" key="10">
    <source>
        <dbReference type="Proteomes" id="UP001500742"/>
    </source>
</evidence>
<protein>
    <submittedName>
        <fullName evidence="9">TonB-dependent receptor</fullName>
    </submittedName>
</protein>
<dbReference type="InterPro" id="IPR037066">
    <property type="entry name" value="Plug_dom_sf"/>
</dbReference>
<keyword evidence="4 7" id="KW-0812">Transmembrane</keyword>
<evidence type="ECO:0000256" key="3">
    <source>
        <dbReference type="ARBA" id="ARBA00022452"/>
    </source>
</evidence>
<dbReference type="SUPFAM" id="SSF49464">
    <property type="entry name" value="Carboxypeptidase regulatory domain-like"/>
    <property type="match status" value="1"/>
</dbReference>
<dbReference type="Gene3D" id="2.170.130.10">
    <property type="entry name" value="TonB-dependent receptor, plug domain"/>
    <property type="match status" value="1"/>
</dbReference>
<dbReference type="Gene3D" id="2.40.170.20">
    <property type="entry name" value="TonB-dependent receptor, beta-barrel domain"/>
    <property type="match status" value="1"/>
</dbReference>
<dbReference type="Gene3D" id="2.60.40.1120">
    <property type="entry name" value="Carboxypeptidase-like, regulatory domain"/>
    <property type="match status" value="1"/>
</dbReference>
<dbReference type="NCBIfam" id="TIGR04057">
    <property type="entry name" value="SusC_RagA_signa"/>
    <property type="match status" value="1"/>
</dbReference>
<keyword evidence="10" id="KW-1185">Reference proteome</keyword>
<dbReference type="InterPro" id="IPR039426">
    <property type="entry name" value="TonB-dep_rcpt-like"/>
</dbReference>
<dbReference type="Pfam" id="PF07715">
    <property type="entry name" value="Plug"/>
    <property type="match status" value="1"/>
</dbReference>
<dbReference type="InterPro" id="IPR036942">
    <property type="entry name" value="Beta-barrel_TonB_sf"/>
</dbReference>
<keyword evidence="2 7" id="KW-0813">Transport</keyword>
<dbReference type="Pfam" id="PF13715">
    <property type="entry name" value="CarbopepD_reg_2"/>
    <property type="match status" value="1"/>
</dbReference>
<evidence type="ECO:0000256" key="7">
    <source>
        <dbReference type="PROSITE-ProRule" id="PRU01360"/>
    </source>
</evidence>
<feature type="domain" description="TonB-dependent receptor plug" evidence="8">
    <location>
        <begin position="92"/>
        <end position="217"/>
    </location>
</feature>
<dbReference type="SUPFAM" id="SSF56935">
    <property type="entry name" value="Porins"/>
    <property type="match status" value="1"/>
</dbReference>
<evidence type="ECO:0000256" key="6">
    <source>
        <dbReference type="ARBA" id="ARBA00023237"/>
    </source>
</evidence>
<dbReference type="EMBL" id="BAAAZC010000015">
    <property type="protein sequence ID" value="GAA3971474.1"/>
    <property type="molecule type" value="Genomic_DNA"/>
</dbReference>
<organism evidence="9 10">
    <name type="scientific">Mucilaginibacter dorajii</name>
    <dbReference type="NCBI Taxonomy" id="692994"/>
    <lineage>
        <taxon>Bacteria</taxon>
        <taxon>Pseudomonadati</taxon>
        <taxon>Bacteroidota</taxon>
        <taxon>Sphingobacteriia</taxon>
        <taxon>Sphingobacteriales</taxon>
        <taxon>Sphingobacteriaceae</taxon>
        <taxon>Mucilaginibacter</taxon>
    </lineage>
</organism>
<evidence type="ECO:0000313" key="9">
    <source>
        <dbReference type="EMBL" id="GAA3971474.1"/>
    </source>
</evidence>
<dbReference type="Proteomes" id="UP001500742">
    <property type="component" value="Unassembled WGS sequence"/>
</dbReference>
<evidence type="ECO:0000256" key="1">
    <source>
        <dbReference type="ARBA" id="ARBA00004571"/>
    </source>
</evidence>
<evidence type="ECO:0000256" key="4">
    <source>
        <dbReference type="ARBA" id="ARBA00022692"/>
    </source>
</evidence>
<reference evidence="10" key="1">
    <citation type="journal article" date="2019" name="Int. J. Syst. Evol. Microbiol.">
        <title>The Global Catalogue of Microorganisms (GCM) 10K type strain sequencing project: providing services to taxonomists for standard genome sequencing and annotation.</title>
        <authorList>
            <consortium name="The Broad Institute Genomics Platform"/>
            <consortium name="The Broad Institute Genome Sequencing Center for Infectious Disease"/>
            <person name="Wu L."/>
            <person name="Ma J."/>
        </authorList>
    </citation>
    <scope>NUCLEOTIDE SEQUENCE [LARGE SCALE GENOMIC DNA]</scope>
    <source>
        <strain evidence="10">JCM 16601</strain>
    </source>
</reference>
<gene>
    <name evidence="9" type="ORF">GCM10022210_21070</name>
</gene>
<name>A0ABP7PUH2_9SPHI</name>
<dbReference type="InterPro" id="IPR008969">
    <property type="entry name" value="CarboxyPept-like_regulatory"/>
</dbReference>
<dbReference type="InterPro" id="IPR023997">
    <property type="entry name" value="TonB-dep_OMP_SusC/RagA_CS"/>
</dbReference>